<evidence type="ECO:0000313" key="5">
    <source>
        <dbReference type="Proteomes" id="UP000825729"/>
    </source>
</evidence>
<evidence type="ECO:0000313" key="4">
    <source>
        <dbReference type="EMBL" id="KAG9451155.1"/>
    </source>
</evidence>
<dbReference type="AlphaFoldDB" id="A0AAV7EQN2"/>
<name>A0AAV7EQN2_ARIFI</name>
<proteinExistence type="predicted"/>
<evidence type="ECO:0000256" key="3">
    <source>
        <dbReference type="SAM" id="MobiDB-lite"/>
    </source>
</evidence>
<accession>A0AAV7EQN2</accession>
<reference evidence="4 5" key="1">
    <citation type="submission" date="2021-07" db="EMBL/GenBank/DDBJ databases">
        <title>The Aristolochia fimbriata genome: insights into angiosperm evolution, floral development and chemical biosynthesis.</title>
        <authorList>
            <person name="Jiao Y."/>
        </authorList>
    </citation>
    <scope>NUCLEOTIDE SEQUENCE [LARGE SCALE GENOMIC DNA]</scope>
    <source>
        <strain evidence="4">IBCAS-2021</strain>
        <tissue evidence="4">Leaf</tissue>
    </source>
</reference>
<keyword evidence="1" id="KW-0808">Transferase</keyword>
<comment type="caution">
    <text evidence="4">The sequence shown here is derived from an EMBL/GenBank/DDBJ whole genome shotgun (WGS) entry which is preliminary data.</text>
</comment>
<dbReference type="Gene3D" id="3.30.559.10">
    <property type="entry name" value="Chloramphenicol acetyltransferase-like domain"/>
    <property type="match status" value="2"/>
</dbReference>
<evidence type="ECO:0000256" key="1">
    <source>
        <dbReference type="ARBA" id="ARBA00022679"/>
    </source>
</evidence>
<dbReference type="InterPro" id="IPR023213">
    <property type="entry name" value="CAT-like_dom_sf"/>
</dbReference>
<protein>
    <submittedName>
        <fullName evidence="4">Uncharacterized protein</fullName>
    </submittedName>
</protein>
<dbReference type="PANTHER" id="PTHR31625">
    <property type="match status" value="1"/>
</dbReference>
<organism evidence="4 5">
    <name type="scientific">Aristolochia fimbriata</name>
    <name type="common">White veined hardy Dutchman's pipe vine</name>
    <dbReference type="NCBI Taxonomy" id="158543"/>
    <lineage>
        <taxon>Eukaryota</taxon>
        <taxon>Viridiplantae</taxon>
        <taxon>Streptophyta</taxon>
        <taxon>Embryophyta</taxon>
        <taxon>Tracheophyta</taxon>
        <taxon>Spermatophyta</taxon>
        <taxon>Magnoliopsida</taxon>
        <taxon>Magnoliidae</taxon>
        <taxon>Piperales</taxon>
        <taxon>Aristolochiaceae</taxon>
        <taxon>Aristolochia</taxon>
    </lineage>
</organism>
<evidence type="ECO:0000256" key="2">
    <source>
        <dbReference type="ARBA" id="ARBA00023315"/>
    </source>
</evidence>
<dbReference type="Proteomes" id="UP000825729">
    <property type="component" value="Unassembled WGS sequence"/>
</dbReference>
<dbReference type="EMBL" id="JAINDJ010000004">
    <property type="protein sequence ID" value="KAG9451155.1"/>
    <property type="molecule type" value="Genomic_DNA"/>
</dbReference>
<dbReference type="InterPro" id="IPR051504">
    <property type="entry name" value="Plant_metabolite_acyltrans"/>
</dbReference>
<keyword evidence="2" id="KW-0012">Acyltransferase</keyword>
<dbReference type="Pfam" id="PF02458">
    <property type="entry name" value="Transferase"/>
    <property type="match status" value="1"/>
</dbReference>
<gene>
    <name evidence="4" type="ORF">H6P81_011120</name>
</gene>
<sequence length="485" mass="52762">MASSTKDVAVDDGVLKVLGEWRVSPPPGSVPTTELRLSYFDLALLGIQVKYIVFFDFPGSTQDFRDVHFPRLRRSLSLALSLFYPLAGRAVPSQGSPNYPGGDHLILYSDGDFVSLTLAESRADFASLVGNQAKEAKAFHPLVPPLPHVITSSVHSTEAEKGRGTPLIAFRVTVFPGSGVSIGFTFNHVVTDGIGCAHFVKSWAAISNAGGGDVSAVKDLPVVDRAVLGDLEPLKRALMENEQRLVASLPESEEEQNQKQQLPGPHSMVVRATFVLKRAHMETLRSKMGPGISSFSVICAFVWACLAKSRPVLSCGPRDQTLYFWLPANYRRRLRPPVPGTYFGNISPVSAVVEASRDELTREAGVAYAAQLIQAAIRRVDEGELEGLPSVGRRLMEVIGSKPRDRRLSVAGTPFFRAYDTDFGWGNPRKIEFSSMEETDSVSLSDSRDEAGGVEIGLGGSEEEVTRFTSFFEEGLKGLCNVSKL</sequence>
<dbReference type="GO" id="GO:0016747">
    <property type="term" value="F:acyltransferase activity, transferring groups other than amino-acyl groups"/>
    <property type="evidence" value="ECO:0007669"/>
    <property type="project" value="UniProtKB-ARBA"/>
</dbReference>
<feature type="region of interest" description="Disordered" evidence="3">
    <location>
        <begin position="436"/>
        <end position="456"/>
    </location>
</feature>
<keyword evidence="5" id="KW-1185">Reference proteome</keyword>